<name>A0A0C9V4D9_9AGAM</name>
<proteinExistence type="predicted"/>
<dbReference type="EMBL" id="KN839874">
    <property type="protein sequence ID" value="KIJ60314.1"/>
    <property type="molecule type" value="Genomic_DNA"/>
</dbReference>
<dbReference type="SUPFAM" id="SSF50978">
    <property type="entry name" value="WD40 repeat-like"/>
    <property type="match status" value="1"/>
</dbReference>
<accession>A0A0C9V4D9</accession>
<protein>
    <submittedName>
        <fullName evidence="2">Unplaced genomic scaffold scaffold_40, whole genome shotgun sequence</fullName>
    </submittedName>
</protein>
<evidence type="ECO:0000256" key="1">
    <source>
        <dbReference type="SAM" id="MobiDB-lite"/>
    </source>
</evidence>
<evidence type="ECO:0000313" key="3">
    <source>
        <dbReference type="Proteomes" id="UP000053820"/>
    </source>
</evidence>
<keyword evidence="3" id="KW-1185">Reference proteome</keyword>
<dbReference type="OrthoDB" id="338622at2759"/>
<dbReference type="Gene3D" id="2.130.10.10">
    <property type="entry name" value="YVTN repeat-like/Quinoprotein amine dehydrogenase"/>
    <property type="match status" value="2"/>
</dbReference>
<dbReference type="HOGENOM" id="CLU_001665_1_0_1"/>
<dbReference type="InterPro" id="IPR036322">
    <property type="entry name" value="WD40_repeat_dom_sf"/>
</dbReference>
<feature type="compositionally biased region" description="Low complexity" evidence="1">
    <location>
        <begin position="202"/>
        <end position="219"/>
    </location>
</feature>
<dbReference type="Proteomes" id="UP000053820">
    <property type="component" value="Unassembled WGS sequence"/>
</dbReference>
<dbReference type="SUPFAM" id="SSF50998">
    <property type="entry name" value="Quinoprotein alcohol dehydrogenase-like"/>
    <property type="match status" value="1"/>
</dbReference>
<feature type="region of interest" description="Disordered" evidence="1">
    <location>
        <begin position="202"/>
        <end position="237"/>
    </location>
</feature>
<dbReference type="InterPro" id="IPR011047">
    <property type="entry name" value="Quinoprotein_ADH-like_sf"/>
</dbReference>
<dbReference type="InterPro" id="IPR015943">
    <property type="entry name" value="WD40/YVTN_repeat-like_dom_sf"/>
</dbReference>
<feature type="region of interest" description="Disordered" evidence="1">
    <location>
        <begin position="71"/>
        <end position="148"/>
    </location>
</feature>
<feature type="compositionally biased region" description="Polar residues" evidence="1">
    <location>
        <begin position="75"/>
        <end position="89"/>
    </location>
</feature>
<gene>
    <name evidence="2" type="ORF">HYDPIDRAFT_177510</name>
</gene>
<dbReference type="PANTHER" id="PTHR44099">
    <property type="entry name" value="RABCONNECTIN-3B, ISOFORM A"/>
    <property type="match status" value="1"/>
</dbReference>
<reference evidence="2 3" key="1">
    <citation type="submission" date="2014-04" db="EMBL/GenBank/DDBJ databases">
        <title>Evolutionary Origins and Diversification of the Mycorrhizal Mutualists.</title>
        <authorList>
            <consortium name="DOE Joint Genome Institute"/>
            <consortium name="Mycorrhizal Genomics Consortium"/>
            <person name="Kohler A."/>
            <person name="Kuo A."/>
            <person name="Nagy L.G."/>
            <person name="Floudas D."/>
            <person name="Copeland A."/>
            <person name="Barry K.W."/>
            <person name="Cichocki N."/>
            <person name="Veneault-Fourrey C."/>
            <person name="LaButti K."/>
            <person name="Lindquist E.A."/>
            <person name="Lipzen A."/>
            <person name="Lundell T."/>
            <person name="Morin E."/>
            <person name="Murat C."/>
            <person name="Riley R."/>
            <person name="Ohm R."/>
            <person name="Sun H."/>
            <person name="Tunlid A."/>
            <person name="Henrissat B."/>
            <person name="Grigoriev I.V."/>
            <person name="Hibbett D.S."/>
            <person name="Martin F."/>
        </authorList>
    </citation>
    <scope>NUCLEOTIDE SEQUENCE [LARGE SCALE GENOMIC DNA]</scope>
    <source>
        <strain evidence="2 3">MD-312</strain>
    </source>
</reference>
<dbReference type="InterPro" id="IPR001680">
    <property type="entry name" value="WD40_rpt"/>
</dbReference>
<dbReference type="SMART" id="SM00320">
    <property type="entry name" value="WD40"/>
    <property type="match status" value="3"/>
</dbReference>
<dbReference type="InterPro" id="IPR049916">
    <property type="entry name" value="WDR72-like"/>
</dbReference>
<sequence>MLVPLTFPASLHLTGQPDSCSNAAERNFWEETSTRLIAWQVESSSGPLGAAVGGELGSIYLFGTPLPGEDIATPGLQSLPRTRSPTPTITLPPAPRASSPPSSPPPPRSPSHSRRHSRSLHSPSSLSLNQALMGPSARSRVVSGVSHEQVQAPKNFVDFDDEPDRLKDLLKGNAVNKNRERGLVDALLPSFDKGVVIERSPQISPSSFLPSSTLTPSNSGVSKGRDGPNSLLSATASPILTPRSISAPSSPRLVSPSTDKINEDALTLFAHVVPTRCGVGHGISDIVYPEGTGLLVALQESGELTAINVRDGVCAATAQCGNSSQLRDNIWRWTRLRVVQIEEKSYLILACASSRPPYAPIFGLPYSVDEIPKKNAKFTLFEFRIGDPYGVHPPSLERLGDWRVDGHAEASDLLRNDVDGSLLFIYISSEHHVVSQAVTVVAGYEVRTRARSLTSSSTHSHDEPRSLTIPNPFKTFGSKSSENIVSTDSHLHVEETIPENHTPSADLSRLRFGQEYDVSLVMFSSIPKRLGGLRAKFVVSSDRLLVVVWTDSEALGFHLRDNGTSLSASFTLPTDVFGKIWDVQLVDSETLVVLGTTARWYTLLQVDANGDSIGASEDAILHGTQELLALRRTSAGRKELFVLASSTPPTSREAIRHRLWRTQPVAIPHEQTEPFLTSVLLIELTLLVLGYSDGHVRHTSFSALASAGRYAPPSHSSSSAGDAMEGSFFHRTSDISVSAPVQSLHLIRNERTGERFIVGGSDDGGIAVWTLQGLKLCARFIQFIVPLFCVVQVRQQEENAGPLRGCVLCVSIDGTIAVIAVDGFELLYTIPGGSSPLSRIHYGGGEEHDQVLVIYADDSARLWDIKTGEFRRAMDRYKAREVVSSPGWLEIPIEEKDTKLSMSISTVSDGSVGVDSNCTFAISLERFIKFTAVDAKASSTTPVSALKTSSRSSPLTHLRTLLSTLLTLGLSPDIDEVCETKLGVISTCGGNPRSPWCISGIVSASRAIAIIAILKTMSLYEEISDDCQTVITFYATSLASVVGPHFKAPDVVHLARQWFESSNELRQAARTLFDAGVARLSDEESIALVDAWQHHLPCLQPSGEKDSGHAGLALFLCGYMAAEKYSLLSTSSLIDISKSIALYLHDDGSIHRALAIDLCARGFQIWQHYVDAMAMLRALCALATSARKENITVQNVGPQARAAVLQIASSNTPLFMTTLTLDILNPKTLEHRKSIMQLVAFLIRKRPLILYPNLPRLMEAVVKSLDPNSTSSRDAVLDTATEILGHVVKTFPTIDFHMATQRLAVGTSEGAFIMYDLKTATQLFVLEGHKKRPAACSFSPDGRRLVTVSLEEGVVLVWKVGSSFTSFFNPGAPPRQGHSGSHPYKTLAFNVGDEANMTIAGTLEWVRFEWPSERSVRLHIRESTLTFSA</sequence>
<evidence type="ECO:0000313" key="2">
    <source>
        <dbReference type="EMBL" id="KIJ60314.1"/>
    </source>
</evidence>
<dbReference type="PANTHER" id="PTHR44099:SF4">
    <property type="entry name" value="RABCONNECTIN-3B, ISOFORM A"/>
    <property type="match status" value="1"/>
</dbReference>
<dbReference type="GO" id="GO:0005737">
    <property type="term" value="C:cytoplasm"/>
    <property type="evidence" value="ECO:0007669"/>
    <property type="project" value="TreeGrafter"/>
</dbReference>
<organism evidence="2 3">
    <name type="scientific">Hydnomerulius pinastri MD-312</name>
    <dbReference type="NCBI Taxonomy" id="994086"/>
    <lineage>
        <taxon>Eukaryota</taxon>
        <taxon>Fungi</taxon>
        <taxon>Dikarya</taxon>
        <taxon>Basidiomycota</taxon>
        <taxon>Agaricomycotina</taxon>
        <taxon>Agaricomycetes</taxon>
        <taxon>Agaricomycetidae</taxon>
        <taxon>Boletales</taxon>
        <taxon>Boletales incertae sedis</taxon>
        <taxon>Leucogyrophana</taxon>
    </lineage>
</organism>